<gene>
    <name evidence="4" type="ORF">DKK70_04935</name>
</gene>
<dbReference type="InterPro" id="IPR036165">
    <property type="entry name" value="YefM-like_sf"/>
</dbReference>
<evidence type="ECO:0000313" key="5">
    <source>
        <dbReference type="Proteomes" id="UP000247932"/>
    </source>
</evidence>
<dbReference type="InterPro" id="IPR006442">
    <property type="entry name" value="Antitoxin_Phd/YefM"/>
</dbReference>
<evidence type="ECO:0000256" key="1">
    <source>
        <dbReference type="ARBA" id="ARBA00009981"/>
    </source>
</evidence>
<dbReference type="OrthoDB" id="7069202at2"/>
<keyword evidence="5" id="KW-1185">Reference proteome</keyword>
<name>A0A2V4E1X8_9GAMM</name>
<dbReference type="RefSeq" id="WP_110432983.1">
    <property type="nucleotide sequence ID" value="NZ_QGLR01000009.1"/>
</dbReference>
<reference evidence="4 5" key="1">
    <citation type="submission" date="2018-05" db="EMBL/GenBank/DDBJ databases">
        <title>Reference genomes for bee gut microbiota database.</title>
        <authorList>
            <person name="Ellegaard K.M."/>
        </authorList>
    </citation>
    <scope>NUCLEOTIDE SEQUENCE [LARGE SCALE GENOMIC DNA]</scope>
    <source>
        <strain evidence="4 5">ESL0182</strain>
    </source>
</reference>
<evidence type="ECO:0000256" key="3">
    <source>
        <dbReference type="SAM" id="MobiDB-lite"/>
    </source>
</evidence>
<dbReference type="Proteomes" id="UP000247932">
    <property type="component" value="Unassembled WGS sequence"/>
</dbReference>
<dbReference type="NCBIfam" id="TIGR01552">
    <property type="entry name" value="phd_fam"/>
    <property type="match status" value="1"/>
</dbReference>
<dbReference type="EMBL" id="QGLR01000009">
    <property type="protein sequence ID" value="PXZ07202.1"/>
    <property type="molecule type" value="Genomic_DNA"/>
</dbReference>
<dbReference type="PANTHER" id="PTHR33713">
    <property type="entry name" value="ANTITOXIN YAFN-RELATED"/>
    <property type="match status" value="1"/>
</dbReference>
<dbReference type="PANTHER" id="PTHR33713:SF11">
    <property type="entry name" value="PREVENT-HOST-DEATH FAMILY PROTEIN"/>
    <property type="match status" value="1"/>
</dbReference>
<comment type="function">
    <text evidence="2">Antitoxin component of a type II toxin-antitoxin (TA) system.</text>
</comment>
<dbReference type="InterPro" id="IPR051405">
    <property type="entry name" value="phD/YefM_antitoxin"/>
</dbReference>
<feature type="region of interest" description="Disordered" evidence="3">
    <location>
        <begin position="67"/>
        <end position="91"/>
    </location>
</feature>
<dbReference type="Gene3D" id="3.40.1620.10">
    <property type="entry name" value="YefM-like domain"/>
    <property type="match status" value="1"/>
</dbReference>
<accession>A0A2V4E1X8</accession>
<dbReference type="SUPFAM" id="SSF143120">
    <property type="entry name" value="YefM-like"/>
    <property type="match status" value="1"/>
</dbReference>
<dbReference type="AlphaFoldDB" id="A0A2V4E1X8"/>
<sequence>MNLSGQVKSITYLKNNTGEVMSKLAEDRQPLVITQNGEATAVLLEVSEYDRQMNTIAMLKRLVISGQQRQKGQSRSVDEVLDEILSKDNES</sequence>
<comment type="caution">
    <text evidence="4">The sequence shown here is derived from an EMBL/GenBank/DDBJ whole genome shotgun (WGS) entry which is preliminary data.</text>
</comment>
<comment type="similarity">
    <text evidence="1 2">Belongs to the phD/YefM antitoxin family.</text>
</comment>
<evidence type="ECO:0000256" key="2">
    <source>
        <dbReference type="RuleBase" id="RU362080"/>
    </source>
</evidence>
<organism evidence="4 5">
    <name type="scientific">Gilliamella apicola</name>
    <dbReference type="NCBI Taxonomy" id="1196095"/>
    <lineage>
        <taxon>Bacteria</taxon>
        <taxon>Pseudomonadati</taxon>
        <taxon>Pseudomonadota</taxon>
        <taxon>Gammaproteobacteria</taxon>
        <taxon>Orbales</taxon>
        <taxon>Orbaceae</taxon>
        <taxon>Gilliamella</taxon>
    </lineage>
</organism>
<proteinExistence type="inferred from homology"/>
<dbReference type="Pfam" id="PF02604">
    <property type="entry name" value="PhdYeFM_antitox"/>
    <property type="match status" value="1"/>
</dbReference>
<evidence type="ECO:0000313" key="4">
    <source>
        <dbReference type="EMBL" id="PXZ07202.1"/>
    </source>
</evidence>
<protein>
    <recommendedName>
        <fullName evidence="2">Antitoxin</fullName>
    </recommendedName>
</protein>